<dbReference type="InterPro" id="IPR000742">
    <property type="entry name" value="EGF"/>
</dbReference>
<dbReference type="Gene3D" id="2.60.120.200">
    <property type="match status" value="1"/>
</dbReference>
<comment type="caution">
    <text evidence="4">The sequence shown here is derived from an EMBL/GenBank/DDBJ whole genome shotgun (WGS) entry which is preliminary data.</text>
</comment>
<evidence type="ECO:0000256" key="2">
    <source>
        <dbReference type="PROSITE-ProRule" id="PRU00076"/>
    </source>
</evidence>
<reference evidence="4 5" key="1">
    <citation type="submission" date="2015-08" db="EMBL/GenBank/DDBJ databases">
        <title>The genome of the Asian arowana (Scleropages formosus).</title>
        <authorList>
            <person name="Tan M.H."/>
            <person name="Gan H.M."/>
            <person name="Croft L.J."/>
            <person name="Austin C.M."/>
        </authorList>
    </citation>
    <scope>NUCLEOTIDE SEQUENCE [LARGE SCALE GENOMIC DNA]</scope>
    <source>
        <strain evidence="4">Aro1</strain>
    </source>
</reference>
<accession>A0A0P7UIP1</accession>
<evidence type="ECO:0000313" key="4">
    <source>
        <dbReference type="EMBL" id="KPP69768.1"/>
    </source>
</evidence>
<organism evidence="4 5">
    <name type="scientific">Scleropages formosus</name>
    <name type="common">Asian bonytongue</name>
    <name type="synonym">Osteoglossum formosum</name>
    <dbReference type="NCBI Taxonomy" id="113540"/>
    <lineage>
        <taxon>Eukaryota</taxon>
        <taxon>Metazoa</taxon>
        <taxon>Chordata</taxon>
        <taxon>Craniata</taxon>
        <taxon>Vertebrata</taxon>
        <taxon>Euteleostomi</taxon>
        <taxon>Actinopterygii</taxon>
        <taxon>Neopterygii</taxon>
        <taxon>Teleostei</taxon>
        <taxon>Osteoglossocephala</taxon>
        <taxon>Osteoglossomorpha</taxon>
        <taxon>Osteoglossiformes</taxon>
        <taxon>Osteoglossidae</taxon>
        <taxon>Scleropages</taxon>
    </lineage>
</organism>
<dbReference type="SUPFAM" id="SSF49899">
    <property type="entry name" value="Concanavalin A-like lectins/glucanases"/>
    <property type="match status" value="1"/>
</dbReference>
<protein>
    <recommendedName>
        <fullName evidence="3">EGF-like domain-containing protein</fullName>
    </recommendedName>
</protein>
<feature type="domain" description="EGF-like" evidence="3">
    <location>
        <begin position="8"/>
        <end position="46"/>
    </location>
</feature>
<feature type="non-terminal residue" evidence="4">
    <location>
        <position position="99"/>
    </location>
</feature>
<comment type="caution">
    <text evidence="2">Lacks conserved residue(s) required for the propagation of feature annotation.</text>
</comment>
<proteinExistence type="predicted"/>
<evidence type="ECO:0000256" key="1">
    <source>
        <dbReference type="ARBA" id="ARBA00023157"/>
    </source>
</evidence>
<evidence type="ECO:0000313" key="5">
    <source>
        <dbReference type="Proteomes" id="UP000034805"/>
    </source>
</evidence>
<keyword evidence="2" id="KW-0245">EGF-like domain</keyword>
<dbReference type="Proteomes" id="UP000034805">
    <property type="component" value="Unassembled WGS sequence"/>
</dbReference>
<name>A0A0P7UIP1_SCLFO</name>
<dbReference type="PROSITE" id="PS50026">
    <property type="entry name" value="EGF_3"/>
    <property type="match status" value="1"/>
</dbReference>
<sequence>MGASCPSSPELCEDQPCPGDMQCVGTGATWGPYMCQCPPGKLGECAGHTSLSFSGNSYIKYRVSDGSRSGEMKLGMRIRTLQSRGIIMYTRAEPCTILK</sequence>
<gene>
    <name evidence="4" type="ORF">Z043_111451</name>
</gene>
<dbReference type="AlphaFoldDB" id="A0A0P7UIP1"/>
<dbReference type="EMBL" id="JARO02003787">
    <property type="protein sequence ID" value="KPP69768.1"/>
    <property type="molecule type" value="Genomic_DNA"/>
</dbReference>
<keyword evidence="1" id="KW-1015">Disulfide bond</keyword>
<dbReference type="InterPro" id="IPR013320">
    <property type="entry name" value="ConA-like_dom_sf"/>
</dbReference>
<evidence type="ECO:0000259" key="3">
    <source>
        <dbReference type="PROSITE" id="PS50026"/>
    </source>
</evidence>